<dbReference type="EMBL" id="CP076364">
    <property type="protein sequence ID" value="QWK92942.1"/>
    <property type="molecule type" value="Genomic_DNA"/>
</dbReference>
<dbReference type="AlphaFoldDB" id="A0A975PBJ4"/>
<feature type="transmembrane region" description="Helical" evidence="1">
    <location>
        <begin position="39"/>
        <end position="58"/>
    </location>
</feature>
<dbReference type="InterPro" id="IPR035437">
    <property type="entry name" value="SNase_OB-fold_sf"/>
</dbReference>
<dbReference type="SUPFAM" id="SSF50199">
    <property type="entry name" value="Staphylococcal nuclease"/>
    <property type="match status" value="1"/>
</dbReference>
<keyword evidence="2" id="KW-0614">Plasmid</keyword>
<organism evidence="2 3">
    <name type="scientific">Gemmobacter fulvus</name>
    <dbReference type="NCBI Taxonomy" id="2840474"/>
    <lineage>
        <taxon>Bacteria</taxon>
        <taxon>Pseudomonadati</taxon>
        <taxon>Pseudomonadota</taxon>
        <taxon>Alphaproteobacteria</taxon>
        <taxon>Rhodobacterales</taxon>
        <taxon>Paracoccaceae</taxon>
        <taxon>Gemmobacter</taxon>
    </lineage>
</organism>
<evidence type="ECO:0008006" key="4">
    <source>
        <dbReference type="Google" id="ProtNLM"/>
    </source>
</evidence>
<reference evidence="2" key="1">
    <citation type="submission" date="2021-06" db="EMBL/GenBank/DDBJ databases">
        <authorList>
            <person name="Lee C.-S."/>
            <person name="Jin L."/>
        </authorList>
    </citation>
    <scope>NUCLEOTIDE SEQUENCE</scope>
    <source>
        <strain evidence="2">Con5</strain>
        <plasmid evidence="2">p3</plasmid>
    </source>
</reference>
<keyword evidence="3" id="KW-1185">Reference proteome</keyword>
<name>A0A975PBJ4_9RHOB</name>
<proteinExistence type="predicted"/>
<dbReference type="RefSeq" id="WP_215507752.1">
    <property type="nucleotide sequence ID" value="NZ_CP076364.1"/>
</dbReference>
<geneLocation type="plasmid" evidence="2 3">
    <name>p3</name>
</geneLocation>
<keyword evidence="1" id="KW-0472">Membrane</keyword>
<dbReference type="KEGG" id="gfu:KM031_20370"/>
<accession>A0A975PBJ4</accession>
<protein>
    <recommendedName>
        <fullName evidence="4">Thermonuclease family protein</fullName>
    </recommendedName>
</protein>
<evidence type="ECO:0000313" key="3">
    <source>
        <dbReference type="Proteomes" id="UP000679352"/>
    </source>
</evidence>
<keyword evidence="1" id="KW-1133">Transmembrane helix</keyword>
<sequence length="170" mass="19034">MTQRPTRDDWNRMKAERLAKASGASGRVFRNRRSRETDFGSMFLRGLIIAGFLGFGVFEATERFPEYLGPVVGATSLRTIEGRVSHVRDGDTIEVEGVPIRFGSLDCAERDTQEGQRATARMRSLTSGETLTCHLNGRSSYDRKIGSCRLTNGRDLAAVMMAEGHCHRFW</sequence>
<evidence type="ECO:0000313" key="2">
    <source>
        <dbReference type="EMBL" id="QWK92942.1"/>
    </source>
</evidence>
<evidence type="ECO:0000256" key="1">
    <source>
        <dbReference type="SAM" id="Phobius"/>
    </source>
</evidence>
<dbReference type="Proteomes" id="UP000679352">
    <property type="component" value="Plasmid p3"/>
</dbReference>
<keyword evidence="1" id="KW-0812">Transmembrane</keyword>
<dbReference type="Gene3D" id="2.40.50.90">
    <property type="match status" value="1"/>
</dbReference>
<gene>
    <name evidence="2" type="ORF">KM031_20370</name>
</gene>